<dbReference type="RefSeq" id="XP_056038593.1">
    <property type="nucleotide sequence ID" value="XM_056181338.1"/>
</dbReference>
<sequence>MAKRQNNASEDTQMNEIMKAPDMDFINIDFEFFDPQPIDFHAFKNLLKQLLGYDHTNVNISALSDLILSQPLLGSTVKIDGNNSDPYAMLSVINLNSRREEPVIKELTSYVLSRIAASNPNMEKQVRELLSPDSNAQIGLIINERLINMPVQVIPPMYNMLLEEMQWAIDANEPYNFTHYLLLSRSYVEVASKLDDEDERPKKKGKKAGEQELCYFHPEDEQFRQAGLAVADYSFANQDFNPDMNRVFQDAGIKPQGESILLTHDAFKSLVPQLLDVYNA</sequence>
<comment type="function">
    <text evidence="2">Involved in nuclear export, actin cytoskeleton organization and vesicular transport.</text>
</comment>
<evidence type="ECO:0000256" key="1">
    <source>
        <dbReference type="ARBA" id="ARBA00006781"/>
    </source>
</evidence>
<proteinExistence type="inferred from homology"/>
<evidence type="ECO:0000256" key="2">
    <source>
        <dbReference type="PIRNR" id="PIRNR028983"/>
    </source>
</evidence>
<dbReference type="GO" id="GO:0005634">
    <property type="term" value="C:nucleus"/>
    <property type="evidence" value="ECO:0007669"/>
    <property type="project" value="UniProtKB-SubCell"/>
</dbReference>
<name>A0AAE9WEG3_9SCHI</name>
<dbReference type="InterPro" id="IPR025602">
    <property type="entry name" value="BCP1_family"/>
</dbReference>
<dbReference type="PANTHER" id="PTHR13261">
    <property type="entry name" value="BRCA2 AND CDKN1A INTERACTING PROTEIN"/>
    <property type="match status" value="1"/>
</dbReference>
<keyword evidence="2" id="KW-0539">Nucleus</keyword>
<dbReference type="AlphaFoldDB" id="A0AAE9WEG3"/>
<dbReference type="Proteomes" id="UP001212411">
    <property type="component" value="Chromosome 2"/>
</dbReference>
<evidence type="ECO:0000313" key="4">
    <source>
        <dbReference type="Proteomes" id="UP001212411"/>
    </source>
</evidence>
<dbReference type="Pfam" id="PF13862">
    <property type="entry name" value="BCCIP"/>
    <property type="match status" value="1"/>
</dbReference>
<dbReference type="PIRSF" id="PIRSF028983">
    <property type="entry name" value="BCP1"/>
    <property type="match status" value="1"/>
</dbReference>
<protein>
    <recommendedName>
        <fullName evidence="2">Protein BCP1</fullName>
    </recommendedName>
</protein>
<dbReference type="PANTHER" id="PTHR13261:SF0">
    <property type="entry name" value="BRCA2 AND CDKN1A-INTERACTING PROTEIN"/>
    <property type="match status" value="1"/>
</dbReference>
<comment type="subcellular location">
    <subcellularLocation>
        <location evidence="2">Nucleus</location>
    </subcellularLocation>
</comment>
<keyword evidence="4" id="KW-1185">Reference proteome</keyword>
<dbReference type="GeneID" id="80876027"/>
<reference evidence="3 4" key="1">
    <citation type="journal article" date="2023" name="G3 (Bethesda)">
        <title>A high-quality reference genome for the fission yeast Schizosaccharomyces osmophilus.</title>
        <authorList>
            <person name="Jia G.S."/>
            <person name="Zhang W.C."/>
            <person name="Liang Y."/>
            <person name="Liu X.H."/>
            <person name="Rhind N."/>
            <person name="Pidoux A."/>
            <person name="Brysch-Herzberg M."/>
            <person name="Du L.L."/>
        </authorList>
    </citation>
    <scope>NUCLEOTIDE SEQUENCE [LARGE SCALE GENOMIC DNA]</scope>
    <source>
        <strain evidence="3 4">CBS 15793</strain>
    </source>
</reference>
<evidence type="ECO:0000313" key="3">
    <source>
        <dbReference type="EMBL" id="WBW74350.1"/>
    </source>
</evidence>
<dbReference type="GO" id="GO:0015031">
    <property type="term" value="P:protein transport"/>
    <property type="evidence" value="ECO:0007669"/>
    <property type="project" value="UniProtKB-KW"/>
</dbReference>
<keyword evidence="2" id="KW-0813">Transport</keyword>
<organism evidence="3 4">
    <name type="scientific">Schizosaccharomyces osmophilus</name>
    <dbReference type="NCBI Taxonomy" id="2545709"/>
    <lineage>
        <taxon>Eukaryota</taxon>
        <taxon>Fungi</taxon>
        <taxon>Dikarya</taxon>
        <taxon>Ascomycota</taxon>
        <taxon>Taphrinomycotina</taxon>
        <taxon>Schizosaccharomycetes</taxon>
        <taxon>Schizosaccharomycetales</taxon>
        <taxon>Schizosaccharomycetaceae</taxon>
        <taxon>Schizosaccharomyces</taxon>
    </lineage>
</organism>
<gene>
    <name evidence="3" type="ORF">SOMG_02546</name>
</gene>
<keyword evidence="2" id="KW-0653">Protein transport</keyword>
<comment type="similarity">
    <text evidence="1 2">Belongs to the BCP1 family.</text>
</comment>
<dbReference type="KEGG" id="som:SOMG_02546"/>
<dbReference type="EMBL" id="CP115612">
    <property type="protein sequence ID" value="WBW74350.1"/>
    <property type="molecule type" value="Genomic_DNA"/>
</dbReference>
<accession>A0AAE9WEG3</accession>